<feature type="domain" description="Pirin C-terminal" evidence="14">
    <location>
        <begin position="174"/>
        <end position="285"/>
    </location>
</feature>
<comment type="subcellular location">
    <subcellularLocation>
        <location evidence="1">Nucleus</location>
    </subcellularLocation>
</comment>
<feature type="binding site" evidence="11">
    <location>
        <position position="60"/>
    </location>
    <ligand>
        <name>Fe cation</name>
        <dbReference type="ChEBI" id="CHEBI:24875"/>
    </ligand>
</feature>
<dbReference type="InterPro" id="IPR008778">
    <property type="entry name" value="Pirin_C_dom"/>
</dbReference>
<dbReference type="EC" id="1.13.11.24" evidence="8"/>
<dbReference type="PIRSF" id="PIRSF006232">
    <property type="entry name" value="Pirin"/>
    <property type="match status" value="1"/>
</dbReference>
<evidence type="ECO:0000256" key="4">
    <source>
        <dbReference type="ARBA" id="ARBA00050845"/>
    </source>
</evidence>
<dbReference type="EMBL" id="NIVC01001281">
    <property type="protein sequence ID" value="PAA69903.1"/>
    <property type="molecule type" value="Genomic_DNA"/>
</dbReference>
<feature type="binding site" evidence="11">
    <location>
        <position position="106"/>
    </location>
    <ligand>
        <name>Fe cation</name>
        <dbReference type="ChEBI" id="CHEBI:24875"/>
    </ligand>
</feature>
<comment type="similarity">
    <text evidence="2 12">Belongs to the pirin family.</text>
</comment>
<feature type="domain" description="Pirin N-terminal" evidence="13">
    <location>
        <begin position="26"/>
        <end position="121"/>
    </location>
</feature>
<proteinExistence type="inferred from homology"/>
<dbReference type="Pfam" id="PF02678">
    <property type="entry name" value="Pirin"/>
    <property type="match status" value="1"/>
</dbReference>
<sequence>FSLQRQMSRRVSQKLPGIEQDEGVGARVRRSIGRPEVARLDPFLLLDEFRGSAPAGFPDHPHRGFETVTYVLEGAVRHEDFLGNQGVIRPGDLQWMTAGRGIVHCEMPHGEVECRGLQLWVNLPRTDKMCEPAYQDLRSSDIPSRSQGGVTVRVIAGESLGAKSPVFTRTPTLYLDVTVQPGAKEFTQPVPQDWNAFIFVLSGRAEFGSSGAGGVIGEAHETLLLDRSGPAVRVAPVTGAAAACRFVLIAGRPLGEPVEQWGPFVMCSKAELLQAKEDYRNGRNGFERAPGWASFVVREQAD</sequence>
<dbReference type="OrthoDB" id="198735at2759"/>
<dbReference type="PANTHER" id="PTHR13903:SF8">
    <property type="entry name" value="PIRIN"/>
    <property type="match status" value="1"/>
</dbReference>
<accession>A0A267F873</accession>
<keyword evidence="3" id="KW-0539">Nucleus</keyword>
<evidence type="ECO:0000256" key="8">
    <source>
        <dbReference type="ARBA" id="ARBA00066677"/>
    </source>
</evidence>
<evidence type="ECO:0000256" key="2">
    <source>
        <dbReference type="ARBA" id="ARBA00008416"/>
    </source>
</evidence>
<dbReference type="InterPro" id="IPR003829">
    <property type="entry name" value="Pirin_N_dom"/>
</dbReference>
<feature type="binding site" evidence="11">
    <location>
        <position position="62"/>
    </location>
    <ligand>
        <name>Fe cation</name>
        <dbReference type="ChEBI" id="CHEBI:24875"/>
    </ligand>
</feature>
<dbReference type="Pfam" id="PF05726">
    <property type="entry name" value="Pirin_C"/>
    <property type="match status" value="1"/>
</dbReference>
<evidence type="ECO:0000256" key="10">
    <source>
        <dbReference type="ARBA" id="ARBA00077684"/>
    </source>
</evidence>
<organism evidence="15 16">
    <name type="scientific">Macrostomum lignano</name>
    <dbReference type="NCBI Taxonomy" id="282301"/>
    <lineage>
        <taxon>Eukaryota</taxon>
        <taxon>Metazoa</taxon>
        <taxon>Spiralia</taxon>
        <taxon>Lophotrochozoa</taxon>
        <taxon>Platyhelminthes</taxon>
        <taxon>Rhabditophora</taxon>
        <taxon>Macrostomorpha</taxon>
        <taxon>Macrostomida</taxon>
        <taxon>Macrostomidae</taxon>
        <taxon>Macrostomum</taxon>
    </lineage>
</organism>
<dbReference type="STRING" id="282301.A0A267F873"/>
<evidence type="ECO:0000259" key="13">
    <source>
        <dbReference type="Pfam" id="PF02678"/>
    </source>
</evidence>
<evidence type="ECO:0000256" key="3">
    <source>
        <dbReference type="ARBA" id="ARBA00023242"/>
    </source>
</evidence>
<dbReference type="GO" id="GO:0008127">
    <property type="term" value="F:quercetin 2,3-dioxygenase activity"/>
    <property type="evidence" value="ECO:0007669"/>
    <property type="project" value="UniProtKB-EC"/>
</dbReference>
<dbReference type="AlphaFoldDB" id="A0A267F873"/>
<dbReference type="InterPro" id="IPR011051">
    <property type="entry name" value="RmlC_Cupin_sf"/>
</dbReference>
<evidence type="ECO:0000313" key="15">
    <source>
        <dbReference type="EMBL" id="PAA69903.1"/>
    </source>
</evidence>
<evidence type="ECO:0000256" key="11">
    <source>
        <dbReference type="PIRSR" id="PIRSR006232-1"/>
    </source>
</evidence>
<evidence type="ECO:0000256" key="5">
    <source>
        <dbReference type="ARBA" id="ARBA00054987"/>
    </source>
</evidence>
<keyword evidence="16" id="KW-1185">Reference proteome</keyword>
<evidence type="ECO:0000256" key="6">
    <source>
        <dbReference type="ARBA" id="ARBA00060642"/>
    </source>
</evidence>
<dbReference type="SUPFAM" id="SSF51182">
    <property type="entry name" value="RmlC-like cupins"/>
    <property type="match status" value="1"/>
</dbReference>
<dbReference type="Proteomes" id="UP000215902">
    <property type="component" value="Unassembled WGS sequence"/>
</dbReference>
<dbReference type="GO" id="GO:0046872">
    <property type="term" value="F:metal ion binding"/>
    <property type="evidence" value="ECO:0007669"/>
    <property type="project" value="UniProtKB-KW"/>
</dbReference>
<dbReference type="GO" id="GO:0005634">
    <property type="term" value="C:nucleus"/>
    <property type="evidence" value="ECO:0007669"/>
    <property type="project" value="UniProtKB-SubCell"/>
</dbReference>
<comment type="caution">
    <text evidence="15">The sequence shown here is derived from an EMBL/GenBank/DDBJ whole genome shotgun (WGS) entry which is preliminary data.</text>
</comment>
<keyword evidence="11" id="KW-0408">Iron</keyword>
<keyword evidence="11" id="KW-0479">Metal-binding</keyword>
<comment type="function">
    <text evidence="5">Transcriptional coregulator of NF-kappa-B which facilitates binding of NF-kappa-B proteins to target kappa-B genes in a redox-state-dependent manner. May be required for efficient terminal myeloid maturation of hematopoietic cells. Has quercetin 2,3-dioxygenase activity (in vitro).</text>
</comment>
<feature type="non-terminal residue" evidence="15">
    <location>
        <position position="1"/>
    </location>
</feature>
<evidence type="ECO:0000256" key="9">
    <source>
        <dbReference type="ARBA" id="ARBA00069068"/>
    </source>
</evidence>
<dbReference type="InterPro" id="IPR014710">
    <property type="entry name" value="RmlC-like_jellyroll"/>
</dbReference>
<dbReference type="InterPro" id="IPR012093">
    <property type="entry name" value="Pirin"/>
</dbReference>
<reference evidence="15 16" key="1">
    <citation type="submission" date="2017-06" db="EMBL/GenBank/DDBJ databases">
        <title>A platform for efficient transgenesis in Macrostomum lignano, a flatworm model organism for stem cell research.</title>
        <authorList>
            <person name="Berezikov E."/>
        </authorList>
    </citation>
    <scope>NUCLEOTIDE SEQUENCE [LARGE SCALE GENOMIC DNA]</scope>
    <source>
        <strain evidence="15">DV1</strain>
        <tissue evidence="15">Whole organism</tissue>
    </source>
</reference>
<evidence type="ECO:0000256" key="12">
    <source>
        <dbReference type="RuleBase" id="RU003457"/>
    </source>
</evidence>
<comment type="subunit">
    <text evidence="7">May interact with NF1/CTF1. Interacts with BCL3. Identified in a complex comprised of PIR, BLC3, NFKB1 and target DNA.</text>
</comment>
<comment type="cofactor">
    <cofactor evidence="11">
        <name>Fe cation</name>
        <dbReference type="ChEBI" id="CHEBI:24875"/>
    </cofactor>
    <text evidence="11">Binds 1 Fe cation per subunit.</text>
</comment>
<comment type="pathway">
    <text evidence="6">Flavonoid metabolism; quercetin degradation.</text>
</comment>
<dbReference type="CDD" id="cd02247">
    <property type="entry name" value="cupin_pirin_C"/>
    <property type="match status" value="1"/>
</dbReference>
<dbReference type="FunFam" id="2.60.120.10:FF:000055">
    <property type="entry name" value="pirin"/>
    <property type="match status" value="1"/>
</dbReference>
<evidence type="ECO:0000256" key="7">
    <source>
        <dbReference type="ARBA" id="ARBA00064668"/>
    </source>
</evidence>
<evidence type="ECO:0000259" key="14">
    <source>
        <dbReference type="Pfam" id="PF05726"/>
    </source>
</evidence>
<dbReference type="PANTHER" id="PTHR13903">
    <property type="entry name" value="PIRIN-RELATED"/>
    <property type="match status" value="1"/>
</dbReference>
<gene>
    <name evidence="15" type="ORF">BOX15_Mlig020065g2</name>
</gene>
<comment type="catalytic activity">
    <reaction evidence="4">
        <text>quercetin + O2 = 2-(3,4-dihydroxybenzoyloxy)-4,6-dihydroxybenzoate + CO</text>
        <dbReference type="Rhea" id="RHEA:15381"/>
        <dbReference type="ChEBI" id="CHEBI:15379"/>
        <dbReference type="ChEBI" id="CHEBI:17245"/>
        <dbReference type="ChEBI" id="CHEBI:57628"/>
        <dbReference type="ChEBI" id="CHEBI:57694"/>
        <dbReference type="EC" id="1.13.11.24"/>
    </reaction>
</comment>
<dbReference type="CDD" id="cd02909">
    <property type="entry name" value="cupin_pirin_N"/>
    <property type="match status" value="1"/>
</dbReference>
<protein>
    <recommendedName>
        <fullName evidence="9">Pirin</fullName>
        <ecNumber evidence="8">1.13.11.24</ecNumber>
    </recommendedName>
    <alternativeName>
        <fullName evidence="10">Probable quercetin 2,3-dioxygenase PIR</fullName>
    </alternativeName>
</protein>
<feature type="binding site" evidence="11">
    <location>
        <position position="104"/>
    </location>
    <ligand>
        <name>Fe cation</name>
        <dbReference type="ChEBI" id="CHEBI:24875"/>
    </ligand>
</feature>
<evidence type="ECO:0000313" key="16">
    <source>
        <dbReference type="Proteomes" id="UP000215902"/>
    </source>
</evidence>
<evidence type="ECO:0000256" key="1">
    <source>
        <dbReference type="ARBA" id="ARBA00004123"/>
    </source>
</evidence>
<name>A0A267F873_9PLAT</name>
<dbReference type="Gene3D" id="2.60.120.10">
    <property type="entry name" value="Jelly Rolls"/>
    <property type="match status" value="2"/>
</dbReference>